<dbReference type="SUPFAM" id="SSF52096">
    <property type="entry name" value="ClpP/crotonase"/>
    <property type="match status" value="1"/>
</dbReference>
<dbReference type="Proteomes" id="UP001333818">
    <property type="component" value="Unassembled WGS sequence"/>
</dbReference>
<dbReference type="RefSeq" id="WP_330485243.1">
    <property type="nucleotide sequence ID" value="NZ_JAZBJZ010000094.1"/>
</dbReference>
<dbReference type="EMBL" id="JAZBJZ010000094">
    <property type="protein sequence ID" value="MEE3718807.1"/>
    <property type="molecule type" value="Genomic_DNA"/>
</dbReference>
<evidence type="ECO:0000259" key="1">
    <source>
        <dbReference type="Pfam" id="PF14684"/>
    </source>
</evidence>
<evidence type="ECO:0000313" key="2">
    <source>
        <dbReference type="EMBL" id="MEE3718807.1"/>
    </source>
</evidence>
<name>A0AAW9PUX9_9CYAN</name>
<evidence type="ECO:0000313" key="3">
    <source>
        <dbReference type="Proteomes" id="UP001333818"/>
    </source>
</evidence>
<dbReference type="AlphaFoldDB" id="A0AAW9PUX9"/>
<keyword evidence="3" id="KW-1185">Reference proteome</keyword>
<reference evidence="2" key="1">
    <citation type="submission" date="2024-01" db="EMBL/GenBank/DDBJ databases">
        <title>Bank of Algae and Cyanobacteria of the Azores (BACA) strain genomes.</title>
        <authorList>
            <person name="Luz R."/>
            <person name="Cordeiro R."/>
            <person name="Fonseca A."/>
            <person name="Goncalves V."/>
        </authorList>
    </citation>
    <scope>NUCLEOTIDE SEQUENCE</scope>
    <source>
        <strain evidence="2">BACA0141</strain>
    </source>
</reference>
<protein>
    <recommendedName>
        <fullName evidence="1">Tricorn protease C1 domain-containing protein</fullName>
    </recommendedName>
</protein>
<proteinExistence type="predicted"/>
<organism evidence="2 3">
    <name type="scientific">Tumidithrix elongata BACA0141</name>
    <dbReference type="NCBI Taxonomy" id="2716417"/>
    <lineage>
        <taxon>Bacteria</taxon>
        <taxon>Bacillati</taxon>
        <taxon>Cyanobacteriota</taxon>
        <taxon>Cyanophyceae</taxon>
        <taxon>Pseudanabaenales</taxon>
        <taxon>Pseudanabaenaceae</taxon>
        <taxon>Tumidithrix</taxon>
        <taxon>Tumidithrix elongata</taxon>
    </lineage>
</organism>
<dbReference type="Gene3D" id="3.30.750.44">
    <property type="match status" value="1"/>
</dbReference>
<feature type="domain" description="Tricorn protease C1" evidence="1">
    <location>
        <begin position="43"/>
        <end position="77"/>
    </location>
</feature>
<accession>A0AAW9PUX9</accession>
<dbReference type="Pfam" id="PF14684">
    <property type="entry name" value="Tricorn_C1"/>
    <property type="match status" value="1"/>
</dbReference>
<sequence>MKTMRCFLGLSLSLSILTASIVVDFIGSSTCLLAEELKQLKPKHYAEMVEEVWSVINRDYIADKFKLTNWNSVRDEYFNRNYNSQEEAYKAIREMLERLGDSDNEFITAASVRKLEDMSEDPKYRTKD</sequence>
<gene>
    <name evidence="2" type="ORF">V2H45_18855</name>
</gene>
<dbReference type="InterPro" id="IPR029045">
    <property type="entry name" value="ClpP/crotonase-like_dom_sf"/>
</dbReference>
<dbReference type="InterPro" id="IPR028204">
    <property type="entry name" value="Tricorn_C1"/>
</dbReference>
<comment type="caution">
    <text evidence="2">The sequence shown here is derived from an EMBL/GenBank/DDBJ whole genome shotgun (WGS) entry which is preliminary data.</text>
</comment>